<feature type="binding site" evidence="12">
    <location>
        <begin position="194"/>
        <end position="197"/>
    </location>
    <ligand>
        <name>substrate</name>
    </ligand>
</feature>
<dbReference type="PANTHER" id="PTHR10188">
    <property type="entry name" value="L-ASPARAGINASE"/>
    <property type="match status" value="1"/>
</dbReference>
<feature type="active site" description="Nucleophile" evidence="11">
    <location>
        <position position="166"/>
    </location>
</feature>
<dbReference type="GO" id="GO:0003948">
    <property type="term" value="F:N4-(beta-N-acetylglucosaminyl)-L-asparaginase activity"/>
    <property type="evidence" value="ECO:0007669"/>
    <property type="project" value="UniProtKB-EC"/>
</dbReference>
<evidence type="ECO:0000256" key="7">
    <source>
        <dbReference type="ARBA" id="ARBA00066729"/>
    </source>
</evidence>
<evidence type="ECO:0000256" key="13">
    <source>
        <dbReference type="PIRSR" id="PIRSR600246-3"/>
    </source>
</evidence>
<dbReference type="Pfam" id="PF01112">
    <property type="entry name" value="Asparaginase_2"/>
    <property type="match status" value="1"/>
</dbReference>
<dbReference type="InterPro" id="IPR000246">
    <property type="entry name" value="Peptidase_T2"/>
</dbReference>
<evidence type="ECO:0000256" key="2">
    <source>
        <dbReference type="ARBA" id="ARBA00022670"/>
    </source>
</evidence>
<evidence type="ECO:0000256" key="1">
    <source>
        <dbReference type="ARBA" id="ARBA00010872"/>
    </source>
</evidence>
<gene>
    <name evidence="14" type="ORF">OBRU01_20564</name>
</gene>
<evidence type="ECO:0000256" key="5">
    <source>
        <dbReference type="ARBA" id="ARBA00050421"/>
    </source>
</evidence>
<feature type="non-terminal residue" evidence="14">
    <location>
        <position position="312"/>
    </location>
</feature>
<feature type="site" description="Cleavage; by autolysis" evidence="13">
    <location>
        <begin position="165"/>
        <end position="166"/>
    </location>
</feature>
<evidence type="ECO:0000256" key="12">
    <source>
        <dbReference type="PIRSR" id="PIRSR600246-2"/>
    </source>
</evidence>
<evidence type="ECO:0000256" key="4">
    <source>
        <dbReference type="ARBA" id="ARBA00022813"/>
    </source>
</evidence>
<dbReference type="Proteomes" id="UP000037510">
    <property type="component" value="Unassembled WGS sequence"/>
</dbReference>
<keyword evidence="2" id="KW-0645">Protease</keyword>
<comment type="catalytic activity">
    <reaction evidence="5">
        <text>N(4)-(beta-N-acetyl-D-glucosaminyl)-L-asparagine + H2O = N-acetyl-beta-D-glucosaminylamine + L-aspartate + H(+)</text>
        <dbReference type="Rhea" id="RHEA:11544"/>
        <dbReference type="ChEBI" id="CHEBI:15377"/>
        <dbReference type="ChEBI" id="CHEBI:15378"/>
        <dbReference type="ChEBI" id="CHEBI:15947"/>
        <dbReference type="ChEBI" id="CHEBI:29991"/>
        <dbReference type="ChEBI" id="CHEBI:58080"/>
        <dbReference type="EC" id="3.5.1.26"/>
    </reaction>
</comment>
<dbReference type="InterPro" id="IPR029055">
    <property type="entry name" value="Ntn_hydrolases_N"/>
</dbReference>
<dbReference type="GO" id="GO:0008233">
    <property type="term" value="F:peptidase activity"/>
    <property type="evidence" value="ECO:0007669"/>
    <property type="project" value="UniProtKB-KW"/>
</dbReference>
<dbReference type="STRING" id="104452.A0A0L7KUV7"/>
<dbReference type="PANTHER" id="PTHR10188:SF6">
    <property type="entry name" value="N(4)-(BETA-N-ACETYLGLUCOSAMINYL)-L-ASPARAGINASE"/>
    <property type="match status" value="1"/>
</dbReference>
<name>A0A0L7KUV7_OPEBR</name>
<dbReference type="CDD" id="cd04513">
    <property type="entry name" value="Glycosylasparaginase"/>
    <property type="match status" value="1"/>
</dbReference>
<feature type="non-terminal residue" evidence="14">
    <location>
        <position position="1"/>
    </location>
</feature>
<dbReference type="Gene3D" id="3.60.20.30">
    <property type="entry name" value="(Glycosyl)asparaginase"/>
    <property type="match status" value="1"/>
</dbReference>
<comment type="caution">
    <text evidence="14">The sequence shown here is derived from an EMBL/GenBank/DDBJ whole genome shotgun (WGS) entry which is preliminary data.</text>
</comment>
<keyword evidence="4" id="KW-0068">Autocatalytic cleavage</keyword>
<keyword evidence="3" id="KW-0378">Hydrolase</keyword>
<evidence type="ECO:0000256" key="6">
    <source>
        <dbReference type="ARBA" id="ARBA00053295"/>
    </source>
</evidence>
<protein>
    <recommendedName>
        <fullName evidence="7">N(4)-(beta-N-acetylglucosaminyl)-L-asparaginase</fullName>
        <ecNumber evidence="7">3.5.1.26</ecNumber>
    </recommendedName>
    <alternativeName>
        <fullName evidence="9">Aspartylglucosaminidase</fullName>
    </alternativeName>
    <alternativeName>
        <fullName evidence="8">Glycosylasparaginase</fullName>
    </alternativeName>
    <alternativeName>
        <fullName evidence="10">N4-(N-acetyl-beta-glucosaminyl)-L-asparagine amidase</fullName>
    </alternativeName>
</protein>
<dbReference type="GO" id="GO:0006508">
    <property type="term" value="P:proteolysis"/>
    <property type="evidence" value="ECO:0007669"/>
    <property type="project" value="UniProtKB-KW"/>
</dbReference>
<accession>A0A0L7KUV7</accession>
<dbReference type="AlphaFoldDB" id="A0A0L7KUV7"/>
<evidence type="ECO:0000256" key="10">
    <source>
        <dbReference type="ARBA" id="ARBA00080645"/>
    </source>
</evidence>
<evidence type="ECO:0000313" key="15">
    <source>
        <dbReference type="Proteomes" id="UP000037510"/>
    </source>
</evidence>
<evidence type="ECO:0000256" key="11">
    <source>
        <dbReference type="PIRSR" id="PIRSR600246-1"/>
    </source>
</evidence>
<feature type="binding site" evidence="12">
    <location>
        <begin position="217"/>
        <end position="220"/>
    </location>
    <ligand>
        <name>substrate</name>
    </ligand>
</feature>
<evidence type="ECO:0000313" key="14">
    <source>
        <dbReference type="EMBL" id="KOB66856.1"/>
    </source>
</evidence>
<keyword evidence="15" id="KW-1185">Reference proteome</keyword>
<proteinExistence type="inferred from homology"/>
<dbReference type="EC" id="3.5.1.26" evidence="7"/>
<dbReference type="FunFam" id="3.60.20.30:FF:000003">
    <property type="entry name" value="N(4)-(Beta-N-acetylglucosaminyl)-L-asparaginase isoform X1"/>
    <property type="match status" value="1"/>
</dbReference>
<comment type="function">
    <text evidence="6">Cleaves the GlcNAc-Asn bond which joins oligosaccharides to the peptide of asparagine-linked glycoproteins.</text>
</comment>
<sequence>WEILERGGLALDAIEQGASVCEDQQCDGTVGYGGSPDEDGETTLDALIMDGRTMNVGAVGALRRIKSAISVARHVLEHTQHSFLVGELATKFAVQMGFKEEILTTAESKRLWKKWHNEDSCQPNFWMDVKPDPKQYCGPYKQQKKSYTQNSNDNVRVKMDRFNHDTIGMIAIDNNGDIAAGTSTNGAKYKISGRIGDSPIPGSGAYADNTVGGAAATGDGDVMLRFLPSFLAVEEMRRGASPDQAARTAIERIADHYPTFMGAVVALTKAGQHGASCHGIDKFPYVVQDKMQNSFKIISVDCIKENKWVGST</sequence>
<comment type="similarity">
    <text evidence="1">Belongs to the Ntn-hydrolase family.</text>
</comment>
<dbReference type="GO" id="GO:0005764">
    <property type="term" value="C:lysosome"/>
    <property type="evidence" value="ECO:0007669"/>
    <property type="project" value="TreeGrafter"/>
</dbReference>
<evidence type="ECO:0000256" key="8">
    <source>
        <dbReference type="ARBA" id="ARBA00078726"/>
    </source>
</evidence>
<evidence type="ECO:0000256" key="9">
    <source>
        <dbReference type="ARBA" id="ARBA00079301"/>
    </source>
</evidence>
<reference evidence="14 15" key="1">
    <citation type="journal article" date="2015" name="Genome Biol. Evol.">
        <title>The genome of winter moth (Operophtera brumata) provides a genomic perspective on sexual dimorphism and phenology.</title>
        <authorList>
            <person name="Derks M.F."/>
            <person name="Smit S."/>
            <person name="Salis L."/>
            <person name="Schijlen E."/>
            <person name="Bossers A."/>
            <person name="Mateman C."/>
            <person name="Pijl A.S."/>
            <person name="de Ridder D."/>
            <person name="Groenen M.A."/>
            <person name="Visser M.E."/>
            <person name="Megens H.J."/>
        </authorList>
    </citation>
    <scope>NUCLEOTIDE SEQUENCE [LARGE SCALE GENOMIC DNA]</scope>
    <source>
        <strain evidence="14">WM2013NL</strain>
        <tissue evidence="14">Head and thorax</tissue>
    </source>
</reference>
<dbReference type="SUPFAM" id="SSF56235">
    <property type="entry name" value="N-terminal nucleophile aminohydrolases (Ntn hydrolases)"/>
    <property type="match status" value="1"/>
</dbReference>
<organism evidence="14 15">
    <name type="scientific">Operophtera brumata</name>
    <name type="common">Winter moth</name>
    <name type="synonym">Phalaena brumata</name>
    <dbReference type="NCBI Taxonomy" id="104452"/>
    <lineage>
        <taxon>Eukaryota</taxon>
        <taxon>Metazoa</taxon>
        <taxon>Ecdysozoa</taxon>
        <taxon>Arthropoda</taxon>
        <taxon>Hexapoda</taxon>
        <taxon>Insecta</taxon>
        <taxon>Pterygota</taxon>
        <taxon>Neoptera</taxon>
        <taxon>Endopterygota</taxon>
        <taxon>Lepidoptera</taxon>
        <taxon>Glossata</taxon>
        <taxon>Ditrysia</taxon>
        <taxon>Geometroidea</taxon>
        <taxon>Geometridae</taxon>
        <taxon>Larentiinae</taxon>
        <taxon>Operophtera</taxon>
    </lineage>
</organism>
<dbReference type="EMBL" id="JTDY01005587">
    <property type="protein sequence ID" value="KOB66856.1"/>
    <property type="molecule type" value="Genomic_DNA"/>
</dbReference>
<evidence type="ECO:0000256" key="3">
    <source>
        <dbReference type="ARBA" id="ARBA00022801"/>
    </source>
</evidence>